<sequence>MAITTAAYSVLPVFAFLESTKDLEHSHHTLEETRGARNLSCSSAEYAPTPPQSGKPARHQ</sequence>
<organism evidence="2 3">
    <name type="scientific">Candidatus Competibacter denitrificans Run_A_D11</name>
    <dbReference type="NCBI Taxonomy" id="1400863"/>
    <lineage>
        <taxon>Bacteria</taxon>
        <taxon>Pseudomonadati</taxon>
        <taxon>Pseudomonadota</taxon>
        <taxon>Gammaproteobacteria</taxon>
        <taxon>Candidatus Competibacteraceae</taxon>
        <taxon>Candidatus Competibacter</taxon>
    </lineage>
</organism>
<proteinExistence type="predicted"/>
<keyword evidence="3" id="KW-1185">Reference proteome</keyword>
<evidence type="ECO:0000313" key="2">
    <source>
        <dbReference type="EMBL" id="CDI02613.1"/>
    </source>
</evidence>
<dbReference type="STRING" id="1400863.BN873_330090"/>
<name>W6MDA8_9GAMM</name>
<dbReference type="Proteomes" id="UP000035760">
    <property type="component" value="Unassembled WGS sequence"/>
</dbReference>
<dbReference type="AlphaFoldDB" id="W6MDA8"/>
<accession>W6MDA8</accession>
<evidence type="ECO:0000313" key="3">
    <source>
        <dbReference type="Proteomes" id="UP000035760"/>
    </source>
</evidence>
<dbReference type="EMBL" id="CBTJ020000040">
    <property type="protein sequence ID" value="CDI02613.1"/>
    <property type="molecule type" value="Genomic_DNA"/>
</dbReference>
<protein>
    <submittedName>
        <fullName evidence="2">Uncharacterized protein</fullName>
    </submittedName>
</protein>
<comment type="caution">
    <text evidence="2">The sequence shown here is derived from an EMBL/GenBank/DDBJ whole genome shotgun (WGS) entry which is preliminary data.</text>
</comment>
<evidence type="ECO:0000256" key="1">
    <source>
        <dbReference type="SAM" id="MobiDB-lite"/>
    </source>
</evidence>
<feature type="region of interest" description="Disordered" evidence="1">
    <location>
        <begin position="27"/>
        <end position="60"/>
    </location>
</feature>
<reference evidence="2" key="2">
    <citation type="submission" date="2014-03" db="EMBL/GenBank/DDBJ databases">
        <title>Candidatus Competibacter-lineage genomes retrieved from metagenomes reveal functional metabolic diversity.</title>
        <authorList>
            <person name="McIlroy S.J."/>
            <person name="Albertsen M."/>
            <person name="Andresen E.K."/>
            <person name="Saunders A.M."/>
            <person name="Kristiansen R."/>
            <person name="Stokholm-Bjerregaard M."/>
            <person name="Nielsen K.L."/>
            <person name="Nielsen P.H."/>
        </authorList>
    </citation>
    <scope>NUCLEOTIDE SEQUENCE</scope>
    <source>
        <strain evidence="2">Run_A_D11</strain>
    </source>
</reference>
<gene>
    <name evidence="2" type="ORF">BN873_330090</name>
</gene>
<reference evidence="2" key="1">
    <citation type="submission" date="2013-07" db="EMBL/GenBank/DDBJ databases">
        <authorList>
            <person name="McIlroy S."/>
        </authorList>
    </citation>
    <scope>NUCLEOTIDE SEQUENCE [LARGE SCALE GENOMIC DNA]</scope>
    <source>
        <strain evidence="2">Run_A_D11</strain>
    </source>
</reference>